<reference evidence="1" key="1">
    <citation type="submission" date="2022-10" db="EMBL/GenBank/DDBJ databases">
        <title>Description of Fervidibacillus gen. nov. in the family Fervidibacillaceae fam. nov. with two species, Fervidibacillus albus sp. nov., and Fervidibacillus halotolerans sp. nov., isolated from tidal flat sediments.</title>
        <authorList>
            <person name="Kwon K.K."/>
            <person name="Yang S.-H."/>
        </authorList>
    </citation>
    <scope>NUCLEOTIDE SEQUENCE</scope>
    <source>
        <strain evidence="1">JCM 19140</strain>
    </source>
</reference>
<evidence type="ECO:0000313" key="1">
    <source>
        <dbReference type="EMBL" id="MCU9611977.1"/>
    </source>
</evidence>
<dbReference type="EMBL" id="JAOUSF010000001">
    <property type="protein sequence ID" value="MCU9611977.1"/>
    <property type="molecule type" value="Genomic_DNA"/>
</dbReference>
<organism evidence="1 2">
    <name type="scientific">Perspicuibacillus lycopersici</name>
    <dbReference type="NCBI Taxonomy" id="1325689"/>
    <lineage>
        <taxon>Bacteria</taxon>
        <taxon>Bacillati</taxon>
        <taxon>Bacillota</taxon>
        <taxon>Bacilli</taxon>
        <taxon>Bacillales</taxon>
        <taxon>Bacillaceae</taxon>
        <taxon>Perspicuibacillus</taxon>
    </lineage>
</organism>
<dbReference type="AlphaFoldDB" id="A0AAE3IPD5"/>
<evidence type="ECO:0000313" key="2">
    <source>
        <dbReference type="Proteomes" id="UP001209318"/>
    </source>
</evidence>
<dbReference type="Pfam" id="PF10957">
    <property type="entry name" value="Spore_Cse60"/>
    <property type="match status" value="1"/>
</dbReference>
<comment type="caution">
    <text evidence="1">The sequence shown here is derived from an EMBL/GenBank/DDBJ whole genome shotgun (WGS) entry which is preliminary data.</text>
</comment>
<sequence>MESIVTCTTCGTKNRTTTIKGAKCGNCGQHIISNTTSYGISNTIRTKLLSTSHDFIIERKINEFLSKNKVEILDIKFSTFYAEGNEEYQRNTYNALIIYRELEL</sequence>
<dbReference type="InterPro" id="IPR020296">
    <property type="entry name" value="Spore_Cse60"/>
</dbReference>
<dbReference type="RefSeq" id="WP_263071114.1">
    <property type="nucleotide sequence ID" value="NZ_JAOUSF010000001.1"/>
</dbReference>
<gene>
    <name evidence="1" type="ORF">OEV98_00205</name>
</gene>
<proteinExistence type="predicted"/>
<keyword evidence="2" id="KW-1185">Reference proteome</keyword>
<name>A0AAE3IPD5_9BACI</name>
<accession>A0AAE3IPD5</accession>
<dbReference type="Proteomes" id="UP001209318">
    <property type="component" value="Unassembled WGS sequence"/>
</dbReference>
<protein>
    <submittedName>
        <fullName evidence="1">Sporulation protein Cse60</fullName>
    </submittedName>
</protein>